<dbReference type="EMBL" id="PNHK01000003">
    <property type="protein sequence ID" value="PMD05003.1"/>
    <property type="molecule type" value="Genomic_DNA"/>
</dbReference>
<name>A0A2N6VLV6_9MICO</name>
<evidence type="ECO:0000256" key="1">
    <source>
        <dbReference type="SAM" id="MobiDB-lite"/>
    </source>
</evidence>
<protein>
    <submittedName>
        <fullName evidence="3">Uncharacterized protein</fullName>
    </submittedName>
</protein>
<accession>A0A2N6VLV6</accession>
<reference evidence="3 4" key="1">
    <citation type="submission" date="2017-09" db="EMBL/GenBank/DDBJ databases">
        <title>Bacterial strain isolated from the female urinary microbiota.</title>
        <authorList>
            <person name="Thomas-White K."/>
            <person name="Kumar N."/>
            <person name="Forster S."/>
            <person name="Putonti C."/>
            <person name="Lawley T."/>
            <person name="Wolfe A.J."/>
        </authorList>
    </citation>
    <scope>NUCLEOTIDE SEQUENCE [LARGE SCALE GENOMIC DNA]</scope>
    <source>
        <strain evidence="3 4">UMB1301</strain>
    </source>
</reference>
<evidence type="ECO:0000313" key="3">
    <source>
        <dbReference type="EMBL" id="PMD05003.1"/>
    </source>
</evidence>
<feature type="transmembrane region" description="Helical" evidence="2">
    <location>
        <begin position="12"/>
        <end position="32"/>
    </location>
</feature>
<comment type="caution">
    <text evidence="3">The sequence shown here is derived from an EMBL/GenBank/DDBJ whole genome shotgun (WGS) entry which is preliminary data.</text>
</comment>
<keyword evidence="2" id="KW-0812">Transmembrane</keyword>
<proteinExistence type="predicted"/>
<organism evidence="3 4">
    <name type="scientific">Brevibacterium paucivorans</name>
    <dbReference type="NCBI Taxonomy" id="170994"/>
    <lineage>
        <taxon>Bacteria</taxon>
        <taxon>Bacillati</taxon>
        <taxon>Actinomycetota</taxon>
        <taxon>Actinomycetes</taxon>
        <taxon>Micrococcales</taxon>
        <taxon>Brevibacteriaceae</taxon>
        <taxon>Brevibacterium</taxon>
    </lineage>
</organism>
<feature type="compositionally biased region" description="Low complexity" evidence="1">
    <location>
        <begin position="243"/>
        <end position="261"/>
    </location>
</feature>
<keyword evidence="2" id="KW-1133">Transmembrane helix</keyword>
<gene>
    <name evidence="3" type="ORF">CJ199_07855</name>
</gene>
<evidence type="ECO:0000256" key="2">
    <source>
        <dbReference type="SAM" id="Phobius"/>
    </source>
</evidence>
<feature type="region of interest" description="Disordered" evidence="1">
    <location>
        <begin position="232"/>
        <end position="268"/>
    </location>
</feature>
<evidence type="ECO:0000313" key="4">
    <source>
        <dbReference type="Proteomes" id="UP000235598"/>
    </source>
</evidence>
<keyword evidence="2" id="KW-0472">Membrane</keyword>
<feature type="region of interest" description="Disordered" evidence="1">
    <location>
        <begin position="123"/>
        <end position="157"/>
    </location>
</feature>
<sequence>MRLKTLRQRGQGTIEYIGIAVVAAIVIAGLIATPLAPKMAETIDKAICTVFSATPWNEATCGEAPEDKVVCEVSTHEYGRVADVSVDAKVGKGGARKGASVELVETNDGWEVVVSSDYGASGGRGLGKDKGKDKGGDSSDNGDDKDGGVEIKPEVNAEGEINVDYSYSKVYKFDKDDEAGAREAFERAKKNVDHGDALNPFKPTKPFESLENPSQDIHKVRVEGQINANLDFGVTMDGGESPTDGGEASSTDGGEASSGSDAESDENSKKILEELDAGLNGNATLGAEGAVATNHDDGTKTVYVQVDGGLEGNANQDFLGTAGANANGATLLAVTYDEETNDIVNVTSRTAYNADAGVNGAEDIVNQSVVTASIDTDTPEKRKQALEAIKNLDNPMNRYHNGGKDENPSKYTMSDLFYDHGELTKQERRITSEEAEQEMDWFREGTNFLTNTFAKQEVFGQSESTTDASTTGFQVMDDNGNWVDMPECIAGG</sequence>
<dbReference type="AlphaFoldDB" id="A0A2N6VLV6"/>
<feature type="compositionally biased region" description="Basic and acidic residues" evidence="1">
    <location>
        <begin position="126"/>
        <end position="155"/>
    </location>
</feature>
<dbReference type="RefSeq" id="WP_102238944.1">
    <property type="nucleotide sequence ID" value="NZ_PNHK01000003.1"/>
</dbReference>
<dbReference type="Proteomes" id="UP000235598">
    <property type="component" value="Unassembled WGS sequence"/>
</dbReference>